<gene>
    <name evidence="1" type="ordered locus">Svir_11990</name>
</gene>
<reference evidence="1 2" key="1">
    <citation type="journal article" date="2009" name="Stand. Genomic Sci.">
        <title>Complete genome sequence of Saccharomonospora viridis type strain (P101).</title>
        <authorList>
            <person name="Pati A."/>
            <person name="Sikorski J."/>
            <person name="Nolan M."/>
            <person name="Lapidus A."/>
            <person name="Copeland A."/>
            <person name="Glavina Del Rio T."/>
            <person name="Lucas S."/>
            <person name="Chen F."/>
            <person name="Tice H."/>
            <person name="Pitluck S."/>
            <person name="Cheng J.F."/>
            <person name="Chertkov O."/>
            <person name="Brettin T."/>
            <person name="Han C."/>
            <person name="Detter J.C."/>
            <person name="Kuske C."/>
            <person name="Bruce D."/>
            <person name="Goodwin L."/>
            <person name="Chain P."/>
            <person name="D'haeseleer P."/>
            <person name="Chen A."/>
            <person name="Palaniappan K."/>
            <person name="Ivanova N."/>
            <person name="Mavromatis K."/>
            <person name="Mikhailova N."/>
            <person name="Rohde M."/>
            <person name="Tindall B.J."/>
            <person name="Goker M."/>
            <person name="Bristow J."/>
            <person name="Eisen J.A."/>
            <person name="Markowitz V."/>
            <person name="Hugenholtz P."/>
            <person name="Kyrpides N.C."/>
            <person name="Klenk H.P."/>
        </authorList>
    </citation>
    <scope>NUCLEOTIDE SEQUENCE [LARGE SCALE GENOMIC DNA]</scope>
    <source>
        <strain evidence="2">ATCC 15386 / DSM 43017 / JCM 3036 / NBRC 12207 / P101</strain>
    </source>
</reference>
<dbReference type="HOGENOM" id="CLU_171108_1_0_11"/>
<evidence type="ECO:0000313" key="2">
    <source>
        <dbReference type="Proteomes" id="UP000000841"/>
    </source>
</evidence>
<organism evidence="1 2">
    <name type="scientific">Saccharomonospora viridis (strain ATCC 15386 / DSM 43017 / JCM 3036 / CCUG 5913 / NBRC 12207 / NCIMB 9602 / P101)</name>
    <name type="common">Thermoactinomyces viridis</name>
    <dbReference type="NCBI Taxonomy" id="471857"/>
    <lineage>
        <taxon>Bacteria</taxon>
        <taxon>Bacillati</taxon>
        <taxon>Actinomycetota</taxon>
        <taxon>Actinomycetes</taxon>
        <taxon>Pseudonocardiales</taxon>
        <taxon>Pseudonocardiaceae</taxon>
        <taxon>Saccharomonospora</taxon>
    </lineage>
</organism>
<dbReference type="EMBL" id="CP001683">
    <property type="protein sequence ID" value="ACU96251.1"/>
    <property type="molecule type" value="Genomic_DNA"/>
</dbReference>
<dbReference type="AlphaFoldDB" id="C7MZY3"/>
<accession>C7MZY3</accession>
<dbReference type="KEGG" id="svi:Svir_11990"/>
<dbReference type="STRING" id="471857.Svir_11990"/>
<evidence type="ECO:0000313" key="1">
    <source>
        <dbReference type="EMBL" id="ACU96251.1"/>
    </source>
</evidence>
<protein>
    <submittedName>
        <fullName evidence="1">Uncharacterized protein</fullName>
    </submittedName>
</protein>
<keyword evidence="2" id="KW-1185">Reference proteome</keyword>
<name>C7MZY3_SACVD</name>
<sequence>MNRHSRVLLVRLTRINASIGDVILALLDSGEPFATAKLREAGHALRCLGNDLITHADEVDRAHTSDAHTTEAPADV</sequence>
<dbReference type="Proteomes" id="UP000000841">
    <property type="component" value="Chromosome"/>
</dbReference>
<proteinExistence type="predicted"/>
<dbReference type="RefSeq" id="WP_015785566.1">
    <property type="nucleotide sequence ID" value="NC_013159.1"/>
</dbReference>